<feature type="region of interest" description="Disordered" evidence="12">
    <location>
        <begin position="458"/>
        <end position="496"/>
    </location>
</feature>
<comment type="pathway">
    <text evidence="2">Amino-acid biosynthesis; L-serine biosynthesis; L-serine from 3-phospho-D-glycerate: step 3/3.</text>
</comment>
<dbReference type="FunFam" id="3.40.50.1000:FF:000143">
    <property type="entry name" value="Phosphoserine phosphatase serb"/>
    <property type="match status" value="1"/>
</dbReference>
<gene>
    <name evidence="13" type="ORF">PCL_02390</name>
</gene>
<proteinExistence type="inferred from homology"/>
<dbReference type="SUPFAM" id="SSF56784">
    <property type="entry name" value="HAD-like"/>
    <property type="match status" value="1"/>
</dbReference>
<evidence type="ECO:0000256" key="11">
    <source>
        <dbReference type="PIRSR" id="PIRSR604469-1"/>
    </source>
</evidence>
<dbReference type="EMBL" id="LCWV01000016">
    <property type="protein sequence ID" value="PWI67989.1"/>
    <property type="molecule type" value="Genomic_DNA"/>
</dbReference>
<feature type="compositionally biased region" description="Basic and acidic residues" evidence="12">
    <location>
        <begin position="569"/>
        <end position="590"/>
    </location>
</feature>
<feature type="compositionally biased region" description="Pro residues" evidence="12">
    <location>
        <begin position="484"/>
        <end position="496"/>
    </location>
</feature>
<evidence type="ECO:0000313" key="13">
    <source>
        <dbReference type="EMBL" id="PWI67989.1"/>
    </source>
</evidence>
<dbReference type="SFLD" id="SFLDG01136">
    <property type="entry name" value="C1.6:_Phosphoserine_Phosphatas"/>
    <property type="match status" value="1"/>
</dbReference>
<comment type="cofactor">
    <cofactor evidence="1">
        <name>Mg(2+)</name>
        <dbReference type="ChEBI" id="CHEBI:18420"/>
    </cofactor>
</comment>
<feature type="compositionally biased region" description="Low complexity" evidence="12">
    <location>
        <begin position="474"/>
        <end position="483"/>
    </location>
</feature>
<evidence type="ECO:0000256" key="5">
    <source>
        <dbReference type="ARBA" id="ARBA00022605"/>
    </source>
</evidence>
<feature type="active site" description="Nucleophile" evidence="11">
    <location>
        <position position="898"/>
    </location>
</feature>
<dbReference type="NCBIfam" id="TIGR01488">
    <property type="entry name" value="HAD-SF-IB"/>
    <property type="match status" value="1"/>
</dbReference>
<evidence type="ECO:0000256" key="4">
    <source>
        <dbReference type="ARBA" id="ARBA00012640"/>
    </source>
</evidence>
<feature type="region of interest" description="Disordered" evidence="12">
    <location>
        <begin position="749"/>
        <end position="772"/>
    </location>
</feature>
<comment type="similarity">
    <text evidence="3">Belongs to the HAD-like hydrolase superfamily. SerB family.</text>
</comment>
<dbReference type="Proteomes" id="UP000245956">
    <property type="component" value="Unassembled WGS sequence"/>
</dbReference>
<evidence type="ECO:0000256" key="7">
    <source>
        <dbReference type="ARBA" id="ARBA00022801"/>
    </source>
</evidence>
<feature type="region of interest" description="Disordered" evidence="12">
    <location>
        <begin position="606"/>
        <end position="714"/>
    </location>
</feature>
<dbReference type="InterPro" id="IPR036412">
    <property type="entry name" value="HAD-like_sf"/>
</dbReference>
<name>A0A2U3E0F0_PURLI</name>
<evidence type="ECO:0000256" key="12">
    <source>
        <dbReference type="SAM" id="MobiDB-lite"/>
    </source>
</evidence>
<feature type="compositionally biased region" description="Polar residues" evidence="12">
    <location>
        <begin position="14"/>
        <end position="26"/>
    </location>
</feature>
<dbReference type="SFLD" id="SFLDS00003">
    <property type="entry name" value="Haloacid_Dehalogenase"/>
    <property type="match status" value="1"/>
</dbReference>
<keyword evidence="6" id="KW-0479">Metal-binding</keyword>
<dbReference type="SFLD" id="SFLDG01137">
    <property type="entry name" value="C1.6.1:_Phosphoserine_Phosphat"/>
    <property type="match status" value="1"/>
</dbReference>
<evidence type="ECO:0000256" key="6">
    <source>
        <dbReference type="ARBA" id="ARBA00022723"/>
    </source>
</evidence>
<dbReference type="PANTHER" id="PTHR43344:SF2">
    <property type="entry name" value="PHOSPHOSERINE PHOSPHATASE"/>
    <property type="match status" value="1"/>
</dbReference>
<evidence type="ECO:0000256" key="10">
    <source>
        <dbReference type="ARBA" id="ARBA00031693"/>
    </source>
</evidence>
<evidence type="ECO:0000256" key="8">
    <source>
        <dbReference type="ARBA" id="ARBA00022842"/>
    </source>
</evidence>
<dbReference type="InterPro" id="IPR004469">
    <property type="entry name" value="PSP"/>
</dbReference>
<dbReference type="Pfam" id="PF12710">
    <property type="entry name" value="HAD"/>
    <property type="match status" value="1"/>
</dbReference>
<dbReference type="InterPro" id="IPR050582">
    <property type="entry name" value="HAD-like_SerB"/>
</dbReference>
<dbReference type="PANTHER" id="PTHR43344">
    <property type="entry name" value="PHOSPHOSERINE PHOSPHATASE"/>
    <property type="match status" value="1"/>
</dbReference>
<keyword evidence="9" id="KW-0718">Serine biosynthesis</keyword>
<protein>
    <recommendedName>
        <fullName evidence="4">phosphoserine phosphatase</fullName>
        <ecNumber evidence="4">3.1.3.3</ecNumber>
    </recommendedName>
    <alternativeName>
        <fullName evidence="10">O-phosphoserine phosphohydrolase</fullName>
    </alternativeName>
</protein>
<comment type="caution">
    <text evidence="13">The sequence shown here is derived from an EMBL/GenBank/DDBJ whole genome shotgun (WGS) entry which is preliminary data.</text>
</comment>
<dbReference type="NCBIfam" id="TIGR00338">
    <property type="entry name" value="serB"/>
    <property type="match status" value="1"/>
</dbReference>
<keyword evidence="7" id="KW-0378">Hydrolase</keyword>
<reference evidence="13 14" key="1">
    <citation type="journal article" date="2016" name="Front. Microbiol.">
        <title>Genome and transcriptome sequences reveal the specific parasitism of the nematophagous Purpureocillium lilacinum 36-1.</title>
        <authorList>
            <person name="Xie J."/>
            <person name="Li S."/>
            <person name="Mo C."/>
            <person name="Xiao X."/>
            <person name="Peng D."/>
            <person name="Wang G."/>
            <person name="Xiao Y."/>
        </authorList>
    </citation>
    <scope>NUCLEOTIDE SEQUENCE [LARGE SCALE GENOMIC DNA]</scope>
    <source>
        <strain evidence="13 14">36-1</strain>
    </source>
</reference>
<evidence type="ECO:0000256" key="2">
    <source>
        <dbReference type="ARBA" id="ARBA00005135"/>
    </source>
</evidence>
<evidence type="ECO:0000256" key="1">
    <source>
        <dbReference type="ARBA" id="ARBA00001946"/>
    </source>
</evidence>
<dbReference type="AlphaFoldDB" id="A0A2U3E0F0"/>
<feature type="active site" description="Proton donor" evidence="11">
    <location>
        <position position="900"/>
    </location>
</feature>
<dbReference type="SFLD" id="SFLDF00029">
    <property type="entry name" value="phosphoserine_phosphatase"/>
    <property type="match status" value="1"/>
</dbReference>
<feature type="region of interest" description="Disordered" evidence="12">
    <location>
        <begin position="1"/>
        <end position="26"/>
    </location>
</feature>
<feature type="compositionally biased region" description="Basic and acidic residues" evidence="12">
    <location>
        <begin position="530"/>
        <end position="554"/>
    </location>
</feature>
<organism evidence="13 14">
    <name type="scientific">Purpureocillium lilacinum</name>
    <name type="common">Paecilomyces lilacinus</name>
    <dbReference type="NCBI Taxonomy" id="33203"/>
    <lineage>
        <taxon>Eukaryota</taxon>
        <taxon>Fungi</taxon>
        <taxon>Dikarya</taxon>
        <taxon>Ascomycota</taxon>
        <taxon>Pezizomycotina</taxon>
        <taxon>Sordariomycetes</taxon>
        <taxon>Hypocreomycetidae</taxon>
        <taxon>Hypocreales</taxon>
        <taxon>Ophiocordycipitaceae</taxon>
        <taxon>Purpureocillium</taxon>
    </lineage>
</organism>
<keyword evidence="8" id="KW-0460">Magnesium</keyword>
<accession>A0A2U3E0F0</accession>
<dbReference type="GO" id="GO:0000287">
    <property type="term" value="F:magnesium ion binding"/>
    <property type="evidence" value="ECO:0007669"/>
    <property type="project" value="TreeGrafter"/>
</dbReference>
<dbReference type="InterPro" id="IPR023214">
    <property type="entry name" value="HAD_sf"/>
</dbReference>
<dbReference type="UniPathway" id="UPA00135">
    <property type="reaction ID" value="UER00198"/>
</dbReference>
<sequence length="1113" mass="120047">MTATELGTGRWLATGQTHHTDSTQQVDSGGLMVRGQQFSPLGLGLAANARRRNASGFASGSDHDIDAIPSAMRIAAPARVAAGREYSLLSPVSGNLAVWFFLPRLVGASGVLRDGRCSRKRGMVLNGRPPLPLRSMRSSAMVCERRQETPWAIGSTSGRFTRNLGAPKLASSSRVTSWIAGETWRPQDEAYFDGWRASRLSGPPAEATRGPAEPRPCRESRPSNTGSFHLPSKIGLNDTPTRRSRSILAVYLITGPSRMASFALFGPSARAAIGEGPGSRAPGGELPSARASPGHEAHFLFLLVAATTFHCGCAAGQRPYLWPGMEMRAEFVVFFPVPSPSRARTGGLIPATHAKQGIERLRRVIAIHSTRPELACIPLTFLTTFITAAEGYGNKRDAATNMMPLLDIKCPYQRCTGTSRGPIITDTVEGVEAPVGVVSPQAAKEVPCLDPDRAHASRPICSGRLSRSPNLQRPAGQSGASRGPGPPPAIGPPPAAAPLMQVLDEVLIHFACEISCLSPKLGPPQPPPDWNHRIRLETRRHDPKGPRCRTDGRAHGRLFSPPQSFSRADAARERERETSQAADRSARDIRRIGTSQGRALAYHLLPTAIRPPQTPGQQTPRSATMADAAASPPKQSAAGARPQLTTTMRSSSYLSDHQQYRPPRQPEPHHGIDTVVEDISPAAVSPHRGSPTARPIMPFNGIPSEDNPPTIVDSGVSHSFSHPNCAPAGGRSTDRLVATLFYKSADRGSPLTAATGARGGTGGALSDSNESLPANMAPTTNMDAFPLEPPTHESEQLDHLYGSYISPLCITSFLHLMSTFPQPQGAEPPHSSHRCLDNSDNPRVVELTLTPAPSPKYLALSDLRKHEMIYRFEQEWNVDVALQRDLVWRRHPRLVVFDMDSTLITQEVIELMAETIKDPPNLAARVAEITHRAMLGELEFDASFRERVALLKGVDAAVFEDLRPVLDVTKGVRQLIKALRRLGVKTAVLSGGFQPLTSWLAGELGIDYAHANEVVIADGKLTGETRGTIVGKERKRDLLVEIAAKEGIDLAQVVAVGDGANDLLMLEKAGLGVAWNAKPRVQMEADARLNGESLLDLLFLFGFTSEEVEMLAK</sequence>
<feature type="region of interest" description="Disordered" evidence="12">
    <location>
        <begin position="200"/>
        <end position="236"/>
    </location>
</feature>
<evidence type="ECO:0000256" key="9">
    <source>
        <dbReference type="ARBA" id="ARBA00023299"/>
    </source>
</evidence>
<dbReference type="Gene3D" id="3.40.50.1000">
    <property type="entry name" value="HAD superfamily/HAD-like"/>
    <property type="match status" value="1"/>
</dbReference>
<dbReference type="GO" id="GO:0005737">
    <property type="term" value="C:cytoplasm"/>
    <property type="evidence" value="ECO:0007669"/>
    <property type="project" value="TreeGrafter"/>
</dbReference>
<feature type="compositionally biased region" description="Polar residues" evidence="12">
    <location>
        <begin position="643"/>
        <end position="657"/>
    </location>
</feature>
<dbReference type="EC" id="3.1.3.3" evidence="4"/>
<keyword evidence="5" id="KW-0028">Amino-acid biosynthesis</keyword>
<evidence type="ECO:0000313" key="14">
    <source>
        <dbReference type="Proteomes" id="UP000245956"/>
    </source>
</evidence>
<evidence type="ECO:0000256" key="3">
    <source>
        <dbReference type="ARBA" id="ARBA00009184"/>
    </source>
</evidence>
<dbReference type="CDD" id="cd07500">
    <property type="entry name" value="HAD_PSP"/>
    <property type="match status" value="1"/>
</dbReference>
<dbReference type="GO" id="GO:0006564">
    <property type="term" value="P:L-serine biosynthetic process"/>
    <property type="evidence" value="ECO:0007669"/>
    <property type="project" value="UniProtKB-KW"/>
</dbReference>
<dbReference type="GO" id="GO:0036424">
    <property type="term" value="F:L-phosphoserine phosphatase activity"/>
    <property type="evidence" value="ECO:0007669"/>
    <property type="project" value="InterPro"/>
</dbReference>
<feature type="region of interest" description="Disordered" evidence="12">
    <location>
        <begin position="518"/>
        <end position="590"/>
    </location>
</feature>